<dbReference type="Pfam" id="PF01584">
    <property type="entry name" value="CheW"/>
    <property type="match status" value="1"/>
</dbReference>
<dbReference type="GO" id="GO:0007165">
    <property type="term" value="P:signal transduction"/>
    <property type="evidence" value="ECO:0007669"/>
    <property type="project" value="InterPro"/>
</dbReference>
<keyword evidence="3" id="KW-1185">Reference proteome</keyword>
<evidence type="ECO:0000259" key="1">
    <source>
        <dbReference type="PROSITE" id="PS50851"/>
    </source>
</evidence>
<organism evidence="2 3">
    <name type="scientific">Variimorphobacter saccharofermentans</name>
    <dbReference type="NCBI Taxonomy" id="2755051"/>
    <lineage>
        <taxon>Bacteria</taxon>
        <taxon>Bacillati</taxon>
        <taxon>Bacillota</taxon>
        <taxon>Clostridia</taxon>
        <taxon>Lachnospirales</taxon>
        <taxon>Lachnospiraceae</taxon>
        <taxon>Variimorphobacter</taxon>
    </lineage>
</organism>
<dbReference type="PANTHER" id="PTHR22617">
    <property type="entry name" value="CHEMOTAXIS SENSOR HISTIDINE KINASE-RELATED"/>
    <property type="match status" value="1"/>
</dbReference>
<dbReference type="GO" id="GO:0005829">
    <property type="term" value="C:cytosol"/>
    <property type="evidence" value="ECO:0007669"/>
    <property type="project" value="TreeGrafter"/>
</dbReference>
<dbReference type="InterPro" id="IPR036061">
    <property type="entry name" value="CheW-like_dom_sf"/>
</dbReference>
<evidence type="ECO:0000313" key="2">
    <source>
        <dbReference type="EMBL" id="MBB2182763.1"/>
    </source>
</evidence>
<protein>
    <submittedName>
        <fullName evidence="2">Chemotaxis protein CheW</fullName>
    </submittedName>
</protein>
<comment type="caution">
    <text evidence="2">The sequence shown here is derived from an EMBL/GenBank/DDBJ whole genome shotgun (WGS) entry which is preliminary data.</text>
</comment>
<dbReference type="RefSeq" id="WP_228352462.1">
    <property type="nucleotide sequence ID" value="NZ_JACEGA010000001.1"/>
</dbReference>
<dbReference type="GO" id="GO:0006935">
    <property type="term" value="P:chemotaxis"/>
    <property type="evidence" value="ECO:0007669"/>
    <property type="project" value="InterPro"/>
</dbReference>
<sequence>MDGSTTAAVTKQYIVVKLGDEQYGIRIKYIENIIVMQNITRVPKAQSYFKGVINLRGDVVPVMSLRKKLGKDDDEFTHRTRIIIVKPDPQAAPVGLIVDEVREVITLDVSDIEKMTYDEKDQKGNYSSGIGKYGTELINLLNIPSIINEKEASA</sequence>
<dbReference type="SUPFAM" id="SSF50341">
    <property type="entry name" value="CheW-like"/>
    <property type="match status" value="1"/>
</dbReference>
<reference evidence="2 3" key="1">
    <citation type="submission" date="2020-07" db="EMBL/GenBank/DDBJ databases">
        <title>Characterization and genome sequencing of isolate MD1, a novel member within the family Lachnospiraceae.</title>
        <authorList>
            <person name="Rettenmaier R."/>
            <person name="Di Bello L."/>
            <person name="Zinser C."/>
            <person name="Scheitz K."/>
            <person name="Liebl W."/>
            <person name="Zverlov V."/>
        </authorList>
    </citation>
    <scope>NUCLEOTIDE SEQUENCE [LARGE SCALE GENOMIC DNA]</scope>
    <source>
        <strain evidence="2 3">MD1</strain>
    </source>
</reference>
<dbReference type="AlphaFoldDB" id="A0A839JYL3"/>
<dbReference type="Gene3D" id="2.40.50.180">
    <property type="entry name" value="CheA-289, Domain 4"/>
    <property type="match status" value="1"/>
</dbReference>
<dbReference type="EMBL" id="JACEGA010000001">
    <property type="protein sequence ID" value="MBB2182763.1"/>
    <property type="molecule type" value="Genomic_DNA"/>
</dbReference>
<dbReference type="PROSITE" id="PS50851">
    <property type="entry name" value="CHEW"/>
    <property type="match status" value="1"/>
</dbReference>
<proteinExistence type="predicted"/>
<dbReference type="InterPro" id="IPR039315">
    <property type="entry name" value="CheW"/>
</dbReference>
<dbReference type="Gene3D" id="2.30.30.40">
    <property type="entry name" value="SH3 Domains"/>
    <property type="match status" value="1"/>
</dbReference>
<feature type="domain" description="CheW-like" evidence="1">
    <location>
        <begin position="10"/>
        <end position="152"/>
    </location>
</feature>
<dbReference type="Proteomes" id="UP000574276">
    <property type="component" value="Unassembled WGS sequence"/>
</dbReference>
<dbReference type="InterPro" id="IPR002545">
    <property type="entry name" value="CheW-lke_dom"/>
</dbReference>
<dbReference type="SMART" id="SM00260">
    <property type="entry name" value="CheW"/>
    <property type="match status" value="1"/>
</dbReference>
<name>A0A839JYL3_9FIRM</name>
<evidence type="ECO:0000313" key="3">
    <source>
        <dbReference type="Proteomes" id="UP000574276"/>
    </source>
</evidence>
<gene>
    <name evidence="2" type="ORF">H0486_07720</name>
</gene>
<accession>A0A839JYL3</accession>
<dbReference type="PANTHER" id="PTHR22617:SF23">
    <property type="entry name" value="CHEMOTAXIS PROTEIN CHEW"/>
    <property type="match status" value="1"/>
</dbReference>